<dbReference type="RefSeq" id="WP_171081426.1">
    <property type="nucleotide sequence ID" value="NZ_BNBU01000006.1"/>
</dbReference>
<feature type="domain" description="Tail sheath protein subtilisin-like" evidence="3">
    <location>
        <begin position="281"/>
        <end position="434"/>
    </location>
</feature>
<dbReference type="InterPro" id="IPR035089">
    <property type="entry name" value="Phage_sheath_subtilisin"/>
</dbReference>
<dbReference type="Proteomes" id="UP000587462">
    <property type="component" value="Unassembled WGS sequence"/>
</dbReference>
<dbReference type="InterPro" id="IPR020287">
    <property type="entry name" value="Tail_sheath_C"/>
</dbReference>
<dbReference type="Gene3D" id="3.40.50.11780">
    <property type="match status" value="2"/>
</dbReference>
<evidence type="ECO:0000259" key="3">
    <source>
        <dbReference type="Pfam" id="PF04984"/>
    </source>
</evidence>
<feature type="domain" description="Tail sheath protein C-terminal" evidence="4">
    <location>
        <begin position="435"/>
        <end position="541"/>
    </location>
</feature>
<feature type="region of interest" description="Disordered" evidence="2">
    <location>
        <begin position="131"/>
        <end position="168"/>
    </location>
</feature>
<comment type="caution">
    <text evidence="5">The sequence shown here is derived from an EMBL/GenBank/DDBJ whole genome shotgun (WGS) entry which is preliminary data.</text>
</comment>
<keyword evidence="6" id="KW-1185">Reference proteome</keyword>
<evidence type="ECO:0000256" key="2">
    <source>
        <dbReference type="SAM" id="MobiDB-lite"/>
    </source>
</evidence>
<name>A0A7Y7E830_STRMO</name>
<dbReference type="PANTHER" id="PTHR35861:SF1">
    <property type="entry name" value="PHAGE TAIL SHEATH PROTEIN"/>
    <property type="match status" value="1"/>
</dbReference>
<evidence type="ECO:0000259" key="4">
    <source>
        <dbReference type="Pfam" id="PF17482"/>
    </source>
</evidence>
<proteinExistence type="inferred from homology"/>
<feature type="compositionally biased region" description="Basic and acidic residues" evidence="2">
    <location>
        <begin position="150"/>
        <end position="166"/>
    </location>
</feature>
<dbReference type="PANTHER" id="PTHR35861">
    <property type="match status" value="1"/>
</dbReference>
<accession>A0A7Y7E830</accession>
<dbReference type="InterPro" id="IPR052042">
    <property type="entry name" value="Tail_sheath_structural"/>
</dbReference>
<evidence type="ECO:0000256" key="1">
    <source>
        <dbReference type="ARBA" id="ARBA00008005"/>
    </source>
</evidence>
<dbReference type="Pfam" id="PF17482">
    <property type="entry name" value="Phage_sheath_1C"/>
    <property type="match status" value="1"/>
</dbReference>
<gene>
    <name evidence="5" type="ORF">HG542_14575</name>
</gene>
<evidence type="ECO:0000313" key="5">
    <source>
        <dbReference type="EMBL" id="NVK78887.1"/>
    </source>
</evidence>
<organism evidence="5 6">
    <name type="scientific">Streptomyces morookaense</name>
    <name type="common">Streptoverticillium morookaense</name>
    <dbReference type="NCBI Taxonomy" id="1970"/>
    <lineage>
        <taxon>Bacteria</taxon>
        <taxon>Bacillati</taxon>
        <taxon>Actinomycetota</taxon>
        <taxon>Actinomycetes</taxon>
        <taxon>Kitasatosporales</taxon>
        <taxon>Streptomycetaceae</taxon>
        <taxon>Streptomyces</taxon>
    </lineage>
</organism>
<comment type="similarity">
    <text evidence="1">Belongs to the myoviridae tail sheath protein family.</text>
</comment>
<dbReference type="EMBL" id="JABBXF010000030">
    <property type="protein sequence ID" value="NVK78887.1"/>
    <property type="molecule type" value="Genomic_DNA"/>
</dbReference>
<protein>
    <submittedName>
        <fullName evidence="5">Phage tail sheath family protein</fullName>
    </submittedName>
</protein>
<dbReference type="AlphaFoldDB" id="A0A7Y7E830"/>
<evidence type="ECO:0000313" key="6">
    <source>
        <dbReference type="Proteomes" id="UP000587462"/>
    </source>
</evidence>
<reference evidence="5 6" key="1">
    <citation type="submission" date="2020-04" db="EMBL/GenBank/DDBJ databases">
        <title>Draft Genome Sequence of Streptomyces morookaense DSM 40503, an 8-azaguanine-producing strain.</title>
        <authorList>
            <person name="Qi J."/>
            <person name="Gao J.-M."/>
        </authorList>
    </citation>
    <scope>NUCLEOTIDE SEQUENCE [LARGE SCALE GENOMIC DNA]</scope>
    <source>
        <strain evidence="5 6">DSM 40503</strain>
    </source>
</reference>
<sequence length="553" mass="58315">MANYLSPGVFVEETAGGSRPVEGVATAVAAFVGFAEEGPLNEPVRITNWSQYTKTFGDFVEGSYLAHSVYGYFANGGGTCYVVRVGGQAADADAVGGAQAVSAAAPAQVLGGFKVAALPAAAGREIAVDVQRKPGDPKARRSAAAGSADKTADKAADKAKAGKDGAPEAGGAEDLFSFTVKVDGVTTEAFDVSAEKSSASYVVTQVKQHSKFVFVEESTAGAALALPESSTLALPAAPSEGVTTAEAVTKDVVGRYVGKVSDRSGLSGLEAIDDITMVVAPDLMAAHQKGSVSREQVKAIQLAMINHCENMANRMAILDPLPDMSPSEVYDWRQNEAGFDSKYAALYYPWIQVADPVSGKGFLMPPSGHVAGLWARNDEARGVHKAPANEVVRGALDLGVQVTKGEQEQLNPAGINCIRSFPGRGIRIWGARTLSSDPAWRYLNVRRLFNYLEESVYLGSQWVVFEPNDERLWSTVRRNVSAFLHNEWRAGALFGASPDEAFYVKCDAETNPPEVIDAGQVVCEIGVAPVKPAEFVVFRIAQESLGGGGGGGE</sequence>
<dbReference type="Pfam" id="PF04984">
    <property type="entry name" value="Phage_sheath_1"/>
    <property type="match status" value="1"/>
</dbReference>